<feature type="chain" id="PRO_5021322774" evidence="1">
    <location>
        <begin position="20"/>
        <end position="85"/>
    </location>
</feature>
<evidence type="ECO:0000256" key="1">
    <source>
        <dbReference type="SAM" id="SignalP"/>
    </source>
</evidence>
<dbReference type="Proteomes" id="UP000499080">
    <property type="component" value="Unassembled WGS sequence"/>
</dbReference>
<name>A0A4Y2AD22_ARAVE</name>
<proteinExistence type="predicted"/>
<dbReference type="AlphaFoldDB" id="A0A4Y2AD22"/>
<gene>
    <name evidence="2" type="ORF">AVEN_12552_1</name>
</gene>
<keyword evidence="1" id="KW-0732">Signal</keyword>
<accession>A0A4Y2AD22</accession>
<evidence type="ECO:0000313" key="2">
    <source>
        <dbReference type="EMBL" id="GBL76864.1"/>
    </source>
</evidence>
<evidence type="ECO:0000313" key="3">
    <source>
        <dbReference type="Proteomes" id="UP000499080"/>
    </source>
</evidence>
<dbReference type="EMBL" id="BGPR01000011">
    <property type="protein sequence ID" value="GBL76864.1"/>
    <property type="molecule type" value="Genomic_DNA"/>
</dbReference>
<feature type="signal peptide" evidence="1">
    <location>
        <begin position="1"/>
        <end position="19"/>
    </location>
</feature>
<protein>
    <submittedName>
        <fullName evidence="2">Uncharacterized protein</fullName>
    </submittedName>
</protein>
<sequence length="85" mass="8929">MSTDVIVCWNSAFFLFVTSLKSVKSGEANASSLTGATDEEEGIGKLVIGGDAFAVESDGLELGTAETSGFFWTDSAENDFFATET</sequence>
<organism evidence="2 3">
    <name type="scientific">Araneus ventricosus</name>
    <name type="common">Orbweaver spider</name>
    <name type="synonym">Epeira ventricosa</name>
    <dbReference type="NCBI Taxonomy" id="182803"/>
    <lineage>
        <taxon>Eukaryota</taxon>
        <taxon>Metazoa</taxon>
        <taxon>Ecdysozoa</taxon>
        <taxon>Arthropoda</taxon>
        <taxon>Chelicerata</taxon>
        <taxon>Arachnida</taxon>
        <taxon>Araneae</taxon>
        <taxon>Araneomorphae</taxon>
        <taxon>Entelegynae</taxon>
        <taxon>Araneoidea</taxon>
        <taxon>Araneidae</taxon>
        <taxon>Araneus</taxon>
    </lineage>
</organism>
<comment type="caution">
    <text evidence="2">The sequence shown here is derived from an EMBL/GenBank/DDBJ whole genome shotgun (WGS) entry which is preliminary data.</text>
</comment>
<reference evidence="2 3" key="1">
    <citation type="journal article" date="2019" name="Sci. Rep.">
        <title>Orb-weaving spider Araneus ventricosus genome elucidates the spidroin gene catalogue.</title>
        <authorList>
            <person name="Kono N."/>
            <person name="Nakamura H."/>
            <person name="Ohtoshi R."/>
            <person name="Moran D.A.P."/>
            <person name="Shinohara A."/>
            <person name="Yoshida Y."/>
            <person name="Fujiwara M."/>
            <person name="Mori M."/>
            <person name="Tomita M."/>
            <person name="Arakawa K."/>
        </authorList>
    </citation>
    <scope>NUCLEOTIDE SEQUENCE [LARGE SCALE GENOMIC DNA]</scope>
</reference>
<keyword evidence="3" id="KW-1185">Reference proteome</keyword>